<accession>A0A7Y9X283</accession>
<dbReference type="SUPFAM" id="SSF51126">
    <property type="entry name" value="Pectin lyase-like"/>
    <property type="match status" value="1"/>
</dbReference>
<evidence type="ECO:0000313" key="3">
    <source>
        <dbReference type="Proteomes" id="UP000523545"/>
    </source>
</evidence>
<organism evidence="2 3">
    <name type="scientific">Micromonospora jinlongensis</name>
    <dbReference type="NCBI Taxonomy" id="1287877"/>
    <lineage>
        <taxon>Bacteria</taxon>
        <taxon>Bacillati</taxon>
        <taxon>Actinomycetota</taxon>
        <taxon>Actinomycetes</taxon>
        <taxon>Micromonosporales</taxon>
        <taxon>Micromonosporaceae</taxon>
        <taxon>Micromonospora</taxon>
    </lineage>
</organism>
<gene>
    <name evidence="2" type="ORF">HNR22_003623</name>
</gene>
<reference evidence="2 3" key="1">
    <citation type="submission" date="2020-07" db="EMBL/GenBank/DDBJ databases">
        <title>Sequencing the genomes of 1000 actinobacteria strains.</title>
        <authorList>
            <person name="Klenk H.-P."/>
        </authorList>
    </citation>
    <scope>NUCLEOTIDE SEQUENCE [LARGE SCALE GENOMIC DNA]</scope>
    <source>
        <strain evidence="2 3">DSM 45876</strain>
    </source>
</reference>
<dbReference type="Pfam" id="PF05048">
    <property type="entry name" value="NosD"/>
    <property type="match status" value="1"/>
</dbReference>
<proteinExistence type="predicted"/>
<dbReference type="InterPro" id="IPR007742">
    <property type="entry name" value="NosD_dom"/>
</dbReference>
<keyword evidence="3" id="KW-1185">Reference proteome</keyword>
<feature type="domain" description="Periplasmic copper-binding protein NosD beta helix" evidence="1">
    <location>
        <begin position="79"/>
        <end position="223"/>
    </location>
</feature>
<sequence>MSGKDCASGADGSEGAPYCTISAAAAVAQPGQTVLVQPGDYPESVTLTRSGAEGAPITFRAVNSVNGRITVGNIGETVVGTVFRFSAVHDVVVEGFVVEDTDTVVPVVVDASTRVTINDIAARAYRAPAAVHVTGNSTDVTISRAFLTQSAAPAIRIDPGVRGTVVVNNQLHMGGLLATDAPGTVITNNTVLTNCVRGIDVVGNSTGLSAQNNIVRTSVGHFACKTPQDAIAIAVAAPATGTVSDYNLIDPISGGPVYQWAGTAYSDLASFRAATGQGGNDITADPLIAGSTSGGPKTFFPVNPTSPAVDSANALAPGVTRTDTLGNPHSDNPAVANTGTGFHDRGAVEAQGYPGNGQYDIRQKPGDDSFAVTATVTPQFAWPVDGEGGTISYRFDGKRYLTVTSARSVASSFKEAGEGCVSIAISYTGFRWAEATSGSVCTRVGTRYTPSAPTRLLDTRAAIGTATTTPVPANGEVTVPIPAVNGVPAADIIAVVLNVTVTAPTMPGFISVRAPNGQLGSSSVNFVANETVPNLVMTQVNGGVVRLVNRSGGTVHLLADLQGVYSRQGSGFKTLDPTRVLDTRTGTGGPLAANGERRLDLSGKLPADATAAVLNVTVTAPTTAGVLSVYPDGSPAPLASNLNFVARQTIPNLVVVPVVAGKVMIRNVSSGTTHVVADLAGYFGSAASGADQTYVPSEGRVADSRDDSGWLRVLHPGPFPAFAVGGAPISSGWCGTGCPLVTAGVLNLTVTAPTAAGVLTAYPRGATRPTASNVNFVAGETASNLVVSKSGGDYVDVFNNSSGTAHLIADQAGYFIASAY</sequence>
<dbReference type="EMBL" id="JACCHK010000001">
    <property type="protein sequence ID" value="NYH43896.1"/>
    <property type="molecule type" value="Genomic_DNA"/>
</dbReference>
<dbReference type="InterPro" id="IPR011050">
    <property type="entry name" value="Pectin_lyase_fold/virulence"/>
</dbReference>
<dbReference type="Proteomes" id="UP000523545">
    <property type="component" value="Unassembled WGS sequence"/>
</dbReference>
<comment type="caution">
    <text evidence="2">The sequence shown here is derived from an EMBL/GenBank/DDBJ whole genome shotgun (WGS) entry which is preliminary data.</text>
</comment>
<dbReference type="InterPro" id="IPR012334">
    <property type="entry name" value="Pectin_lyas_fold"/>
</dbReference>
<evidence type="ECO:0000313" key="2">
    <source>
        <dbReference type="EMBL" id="NYH43896.1"/>
    </source>
</evidence>
<dbReference type="Gene3D" id="2.160.20.10">
    <property type="entry name" value="Single-stranded right-handed beta-helix, Pectin lyase-like"/>
    <property type="match status" value="1"/>
</dbReference>
<evidence type="ECO:0000259" key="1">
    <source>
        <dbReference type="Pfam" id="PF05048"/>
    </source>
</evidence>
<name>A0A7Y9X283_9ACTN</name>
<dbReference type="RefSeq" id="WP_179781340.1">
    <property type="nucleotide sequence ID" value="NZ_JACCHK010000001.1"/>
</dbReference>
<protein>
    <recommendedName>
        <fullName evidence="1">Periplasmic copper-binding protein NosD beta helix domain-containing protein</fullName>
    </recommendedName>
</protein>
<dbReference type="AlphaFoldDB" id="A0A7Y9X283"/>